<dbReference type="PANTHER" id="PTHR10242:SF2">
    <property type="entry name" value="N-GLYCOSYLASE_DNA LYASE"/>
    <property type="match status" value="1"/>
</dbReference>
<gene>
    <name evidence="1" type="ORF">ENO26_10805</name>
</gene>
<dbReference type="SUPFAM" id="SSF48150">
    <property type="entry name" value="DNA-glycosylase"/>
    <property type="match status" value="1"/>
</dbReference>
<proteinExistence type="predicted"/>
<name>A0A7J2U5N1_9CREN</name>
<reference evidence="1" key="1">
    <citation type="journal article" date="2020" name="mSystems">
        <title>Genome- and Community-Level Interaction Insights into Carbon Utilization and Element Cycling Functions of Hydrothermarchaeota in Hydrothermal Sediment.</title>
        <authorList>
            <person name="Zhou Z."/>
            <person name="Liu Y."/>
            <person name="Xu W."/>
            <person name="Pan J."/>
            <person name="Luo Z.H."/>
            <person name="Li M."/>
        </authorList>
    </citation>
    <scope>NUCLEOTIDE SEQUENCE [LARGE SCALE GENOMIC DNA]</scope>
    <source>
        <strain evidence="1">SpSt-125</strain>
    </source>
</reference>
<dbReference type="GO" id="GO:0006281">
    <property type="term" value="P:DNA repair"/>
    <property type="evidence" value="ECO:0007669"/>
    <property type="project" value="InterPro"/>
</dbReference>
<accession>A0A7J2U5N1</accession>
<dbReference type="Gene3D" id="1.10.340.30">
    <property type="entry name" value="Hypothetical protein, domain 2"/>
    <property type="match status" value="1"/>
</dbReference>
<sequence length="312" mass="35575">MALKQCLSGCFTEAIDFRKTLGVYNLCHWFNGLQAYMFLDSNAVAVVDISGCFKVYAENCDVDYMKKLRWVLGVDENLDEFFAIARRDRILKGFADEFKGWRPRASDLWWALLVAHCQKAASFRQGWGFLHRIVKSYGKEVVVEDKKILRPPNPEEVLQDPEKLVNSGVGFRAEGILKTAEAIVSKDLDFEKLSKMLDSDIEKQLLQLPHVGSYVARLAMVLALRRYSLPPVDKWVTALVSKVYGVEQRERAAEAYLKSRWDRWAGLAVYAMTITLDAQPLSIALRRVERGVITPRMDVEPSPLNMGSFCRE</sequence>
<dbReference type="AlphaFoldDB" id="A0A7J2U5N1"/>
<dbReference type="GO" id="GO:0003824">
    <property type="term" value="F:catalytic activity"/>
    <property type="evidence" value="ECO:0007669"/>
    <property type="project" value="InterPro"/>
</dbReference>
<protein>
    <recommendedName>
        <fullName evidence="2">HhH-GPD domain-containing protein</fullName>
    </recommendedName>
</protein>
<evidence type="ECO:0000313" key="1">
    <source>
        <dbReference type="EMBL" id="HEM68031.1"/>
    </source>
</evidence>
<dbReference type="InterPro" id="IPR011257">
    <property type="entry name" value="DNA_glycosylase"/>
</dbReference>
<dbReference type="PANTHER" id="PTHR10242">
    <property type="entry name" value="8-OXOGUANINE DNA GLYCOSYLASE"/>
    <property type="match status" value="1"/>
</dbReference>
<evidence type="ECO:0008006" key="2">
    <source>
        <dbReference type="Google" id="ProtNLM"/>
    </source>
</evidence>
<dbReference type="EMBL" id="DSEU01000074">
    <property type="protein sequence ID" value="HEM68031.1"/>
    <property type="molecule type" value="Genomic_DNA"/>
</dbReference>
<comment type="caution">
    <text evidence="1">The sequence shown here is derived from an EMBL/GenBank/DDBJ whole genome shotgun (WGS) entry which is preliminary data.</text>
</comment>
<organism evidence="1">
    <name type="scientific">Ignisphaera aggregans</name>
    <dbReference type="NCBI Taxonomy" id="334771"/>
    <lineage>
        <taxon>Archaea</taxon>
        <taxon>Thermoproteota</taxon>
        <taxon>Thermoprotei</taxon>
        <taxon>Desulfurococcales</taxon>
        <taxon>Desulfurococcaceae</taxon>
        <taxon>Ignisphaera</taxon>
    </lineage>
</organism>
<dbReference type="InterPro" id="IPR052054">
    <property type="entry name" value="Oxidative_DNA_repair_enzyme"/>
</dbReference>